<protein>
    <submittedName>
        <fullName evidence="2">Uncharacterized protein</fullName>
    </submittedName>
</protein>
<dbReference type="RefSeq" id="WP_120551560.1">
    <property type="nucleotide sequence ID" value="NZ_JBNNJP010000006.1"/>
</dbReference>
<feature type="compositionally biased region" description="Basic and acidic residues" evidence="1">
    <location>
        <begin position="1"/>
        <end position="47"/>
    </location>
</feature>
<evidence type="ECO:0000256" key="1">
    <source>
        <dbReference type="SAM" id="MobiDB-lite"/>
    </source>
</evidence>
<sequence>MAGKKLEGYGETSEQRQRHLENDAFSERAPQKPEELEEARTEPEDGHQVAVIHPLDSDIPNGER</sequence>
<feature type="region of interest" description="Disordered" evidence="1">
    <location>
        <begin position="1"/>
        <end position="64"/>
    </location>
</feature>
<name>A0A3A8PXH0_9BACT</name>
<gene>
    <name evidence="2" type="ORF">D7X96_32330</name>
</gene>
<keyword evidence="3" id="KW-1185">Reference proteome</keyword>
<organism evidence="2 3">
    <name type="scientific">Corallococcus interemptor</name>
    <dbReference type="NCBI Taxonomy" id="2316720"/>
    <lineage>
        <taxon>Bacteria</taxon>
        <taxon>Pseudomonadati</taxon>
        <taxon>Myxococcota</taxon>
        <taxon>Myxococcia</taxon>
        <taxon>Myxococcales</taxon>
        <taxon>Cystobacterineae</taxon>
        <taxon>Myxococcaceae</taxon>
        <taxon>Corallococcus</taxon>
    </lineage>
</organism>
<dbReference type="EMBL" id="RAWM01000135">
    <property type="protein sequence ID" value="RKH61099.1"/>
    <property type="molecule type" value="Genomic_DNA"/>
</dbReference>
<comment type="caution">
    <text evidence="2">The sequence shown here is derived from an EMBL/GenBank/DDBJ whole genome shotgun (WGS) entry which is preliminary data.</text>
</comment>
<dbReference type="Proteomes" id="UP000282656">
    <property type="component" value="Unassembled WGS sequence"/>
</dbReference>
<accession>A0A3A8PXH0</accession>
<dbReference type="AlphaFoldDB" id="A0A3A8PXH0"/>
<dbReference type="OrthoDB" id="5383108at2"/>
<reference evidence="3" key="1">
    <citation type="submission" date="2018-09" db="EMBL/GenBank/DDBJ databases">
        <authorList>
            <person name="Livingstone P.G."/>
            <person name="Whitworth D.E."/>
        </authorList>
    </citation>
    <scope>NUCLEOTIDE SEQUENCE [LARGE SCALE GENOMIC DNA]</scope>
    <source>
        <strain evidence="3">AB047A</strain>
    </source>
</reference>
<evidence type="ECO:0000313" key="3">
    <source>
        <dbReference type="Proteomes" id="UP000282656"/>
    </source>
</evidence>
<proteinExistence type="predicted"/>
<evidence type="ECO:0000313" key="2">
    <source>
        <dbReference type="EMBL" id="RKH61099.1"/>
    </source>
</evidence>